<evidence type="ECO:0000313" key="3">
    <source>
        <dbReference type="Proteomes" id="UP000593892"/>
    </source>
</evidence>
<comment type="subunit">
    <text evidence="1">Heterotrimer of A, B and C subunits.</text>
</comment>
<keyword evidence="2" id="KW-0808">Transferase</keyword>
<reference evidence="2 3" key="1">
    <citation type="submission" date="2020-10" db="EMBL/GenBank/DDBJ databases">
        <title>Complete genome sequence of Paludibaculum fermentans P105T, a facultatively anaerobic acidobacterium capable of dissimilatory Fe(III) reduction.</title>
        <authorList>
            <person name="Dedysh S.N."/>
            <person name="Beletsky A.V."/>
            <person name="Kulichevskaya I.S."/>
            <person name="Mardanov A.V."/>
            <person name="Ravin N.V."/>
        </authorList>
    </citation>
    <scope>NUCLEOTIDE SEQUENCE [LARGE SCALE GENOMIC DNA]</scope>
    <source>
        <strain evidence="2 3">P105</strain>
    </source>
</reference>
<keyword evidence="1" id="KW-0067">ATP-binding</keyword>
<dbReference type="InterPro" id="IPR003837">
    <property type="entry name" value="GatC"/>
</dbReference>
<evidence type="ECO:0000313" key="2">
    <source>
        <dbReference type="EMBL" id="QOY87837.1"/>
    </source>
</evidence>
<dbReference type="Pfam" id="PF02686">
    <property type="entry name" value="GatC"/>
    <property type="match status" value="1"/>
</dbReference>
<dbReference type="NCBIfam" id="TIGR00135">
    <property type="entry name" value="gatC"/>
    <property type="match status" value="1"/>
</dbReference>
<dbReference type="SUPFAM" id="SSF141000">
    <property type="entry name" value="Glu-tRNAGln amidotransferase C subunit"/>
    <property type="match status" value="1"/>
</dbReference>
<dbReference type="EC" id="6.3.5.-" evidence="1"/>
<dbReference type="GO" id="GO:0005524">
    <property type="term" value="F:ATP binding"/>
    <property type="evidence" value="ECO:0007669"/>
    <property type="project" value="UniProtKB-KW"/>
</dbReference>
<gene>
    <name evidence="1 2" type="primary">gatC</name>
    <name evidence="2" type="ORF">IRI77_34715</name>
</gene>
<protein>
    <recommendedName>
        <fullName evidence="1">Aspartyl/glutamyl-tRNA(Asn/Gln) amidotransferase subunit C</fullName>
        <shortName evidence="1">Asp/Glu-ADT subunit C</shortName>
        <ecNumber evidence="1">6.3.5.-</ecNumber>
    </recommendedName>
</protein>
<dbReference type="EMBL" id="CP063849">
    <property type="protein sequence ID" value="QOY87837.1"/>
    <property type="molecule type" value="Genomic_DNA"/>
</dbReference>
<dbReference type="InterPro" id="IPR036113">
    <property type="entry name" value="Asp/Glu-ADT_sf_sub_c"/>
</dbReference>
<dbReference type="GO" id="GO:0050567">
    <property type="term" value="F:glutaminyl-tRNA synthase (glutamine-hydrolyzing) activity"/>
    <property type="evidence" value="ECO:0007669"/>
    <property type="project" value="UniProtKB-UniRule"/>
</dbReference>
<dbReference type="AlphaFoldDB" id="A0A7S7NQC0"/>
<keyword evidence="1" id="KW-0547">Nucleotide-binding</keyword>
<dbReference type="KEGG" id="pfer:IRI77_34715"/>
<dbReference type="Gene3D" id="1.10.20.60">
    <property type="entry name" value="Glu-tRNAGln amidotransferase C subunit, N-terminal domain"/>
    <property type="match status" value="1"/>
</dbReference>
<dbReference type="HAMAP" id="MF_00122">
    <property type="entry name" value="GatC"/>
    <property type="match status" value="1"/>
</dbReference>
<sequence length="99" mass="10820">MKITEQEVKYVADLANLQLSAEETARMAHDLDGILSHIDKLNELDVTGVEPMAQVLYDSGETDTLREDVIEPSLDNQAALANAPLSGAGQFKVPKIIER</sequence>
<comment type="catalytic activity">
    <reaction evidence="1">
        <text>L-glutamyl-tRNA(Gln) + L-glutamine + ATP + H2O = L-glutaminyl-tRNA(Gln) + L-glutamate + ADP + phosphate + H(+)</text>
        <dbReference type="Rhea" id="RHEA:17521"/>
        <dbReference type="Rhea" id="RHEA-COMP:9681"/>
        <dbReference type="Rhea" id="RHEA-COMP:9684"/>
        <dbReference type="ChEBI" id="CHEBI:15377"/>
        <dbReference type="ChEBI" id="CHEBI:15378"/>
        <dbReference type="ChEBI" id="CHEBI:29985"/>
        <dbReference type="ChEBI" id="CHEBI:30616"/>
        <dbReference type="ChEBI" id="CHEBI:43474"/>
        <dbReference type="ChEBI" id="CHEBI:58359"/>
        <dbReference type="ChEBI" id="CHEBI:78520"/>
        <dbReference type="ChEBI" id="CHEBI:78521"/>
        <dbReference type="ChEBI" id="CHEBI:456216"/>
    </reaction>
</comment>
<dbReference type="GO" id="GO:0070681">
    <property type="term" value="P:glutaminyl-tRNAGln biosynthesis via transamidation"/>
    <property type="evidence" value="ECO:0007669"/>
    <property type="project" value="TreeGrafter"/>
</dbReference>
<keyword evidence="3" id="KW-1185">Reference proteome</keyword>
<comment type="function">
    <text evidence="1">Allows the formation of correctly charged Asn-tRNA(Asn) or Gln-tRNA(Gln) through the transamidation of misacylated Asp-tRNA(Asn) or Glu-tRNA(Gln) in organisms which lack either or both of asparaginyl-tRNA or glutaminyl-tRNA synthetases. The reaction takes place in the presence of glutamine and ATP through an activated phospho-Asp-tRNA(Asn) or phospho-Glu-tRNA(Gln).</text>
</comment>
<dbReference type="GO" id="GO:0006450">
    <property type="term" value="P:regulation of translational fidelity"/>
    <property type="evidence" value="ECO:0007669"/>
    <property type="project" value="InterPro"/>
</dbReference>
<accession>A0A7S7NQC0</accession>
<dbReference type="Proteomes" id="UP000593892">
    <property type="component" value="Chromosome"/>
</dbReference>
<organism evidence="2 3">
    <name type="scientific">Paludibaculum fermentans</name>
    <dbReference type="NCBI Taxonomy" id="1473598"/>
    <lineage>
        <taxon>Bacteria</taxon>
        <taxon>Pseudomonadati</taxon>
        <taxon>Acidobacteriota</taxon>
        <taxon>Terriglobia</taxon>
        <taxon>Bryobacterales</taxon>
        <taxon>Bryobacteraceae</taxon>
        <taxon>Paludibaculum</taxon>
    </lineage>
</organism>
<dbReference type="PANTHER" id="PTHR15004">
    <property type="entry name" value="GLUTAMYL-TRNA(GLN) AMIDOTRANSFERASE SUBUNIT C, MITOCHONDRIAL"/>
    <property type="match status" value="1"/>
</dbReference>
<comment type="similarity">
    <text evidence="1">Belongs to the GatC family.</text>
</comment>
<keyword evidence="1" id="KW-0436">Ligase</keyword>
<name>A0A7S7NQC0_PALFE</name>
<dbReference type="GO" id="GO:0006412">
    <property type="term" value="P:translation"/>
    <property type="evidence" value="ECO:0007669"/>
    <property type="project" value="UniProtKB-UniRule"/>
</dbReference>
<comment type="catalytic activity">
    <reaction evidence="1">
        <text>L-aspartyl-tRNA(Asn) + L-glutamine + ATP + H2O = L-asparaginyl-tRNA(Asn) + L-glutamate + ADP + phosphate + 2 H(+)</text>
        <dbReference type="Rhea" id="RHEA:14513"/>
        <dbReference type="Rhea" id="RHEA-COMP:9674"/>
        <dbReference type="Rhea" id="RHEA-COMP:9677"/>
        <dbReference type="ChEBI" id="CHEBI:15377"/>
        <dbReference type="ChEBI" id="CHEBI:15378"/>
        <dbReference type="ChEBI" id="CHEBI:29985"/>
        <dbReference type="ChEBI" id="CHEBI:30616"/>
        <dbReference type="ChEBI" id="CHEBI:43474"/>
        <dbReference type="ChEBI" id="CHEBI:58359"/>
        <dbReference type="ChEBI" id="CHEBI:78515"/>
        <dbReference type="ChEBI" id="CHEBI:78516"/>
        <dbReference type="ChEBI" id="CHEBI:456216"/>
    </reaction>
</comment>
<keyword evidence="1" id="KW-0648">Protein biosynthesis</keyword>
<dbReference type="RefSeq" id="WP_194449504.1">
    <property type="nucleotide sequence ID" value="NZ_CP063849.1"/>
</dbReference>
<dbReference type="GO" id="GO:0016740">
    <property type="term" value="F:transferase activity"/>
    <property type="evidence" value="ECO:0007669"/>
    <property type="project" value="UniProtKB-KW"/>
</dbReference>
<proteinExistence type="inferred from homology"/>
<evidence type="ECO:0000256" key="1">
    <source>
        <dbReference type="HAMAP-Rule" id="MF_00122"/>
    </source>
</evidence>
<dbReference type="PANTHER" id="PTHR15004:SF0">
    <property type="entry name" value="GLUTAMYL-TRNA(GLN) AMIDOTRANSFERASE SUBUNIT C, MITOCHONDRIAL"/>
    <property type="match status" value="1"/>
</dbReference>